<proteinExistence type="predicted"/>
<dbReference type="AlphaFoldDB" id="A0A0D0PM86"/>
<organism evidence="3 4">
    <name type="scientific">Kitasatospora griseola</name>
    <name type="common">Streptomyces griseolosporeus</name>
    <dbReference type="NCBI Taxonomy" id="2064"/>
    <lineage>
        <taxon>Bacteria</taxon>
        <taxon>Bacillati</taxon>
        <taxon>Actinomycetota</taxon>
        <taxon>Actinomycetes</taxon>
        <taxon>Kitasatosporales</taxon>
        <taxon>Streptomycetaceae</taxon>
        <taxon>Kitasatospora</taxon>
    </lineage>
</organism>
<comment type="caution">
    <text evidence="3">The sequence shown here is derived from an EMBL/GenBank/DDBJ whole genome shotgun (WGS) entry which is preliminary data.</text>
</comment>
<evidence type="ECO:0008006" key="5">
    <source>
        <dbReference type="Google" id="ProtNLM"/>
    </source>
</evidence>
<gene>
    <name evidence="3" type="ORF">TR51_19915</name>
</gene>
<keyword evidence="4" id="KW-1185">Reference proteome</keyword>
<dbReference type="PROSITE" id="PS51257">
    <property type="entry name" value="PROKAR_LIPOPROTEIN"/>
    <property type="match status" value="1"/>
</dbReference>
<dbReference type="STRING" id="2064.TR51_19915"/>
<evidence type="ECO:0000313" key="4">
    <source>
        <dbReference type="Proteomes" id="UP000032066"/>
    </source>
</evidence>
<feature type="signal peptide" evidence="2">
    <location>
        <begin position="1"/>
        <end position="21"/>
    </location>
</feature>
<feature type="region of interest" description="Disordered" evidence="1">
    <location>
        <begin position="28"/>
        <end position="52"/>
    </location>
</feature>
<reference evidence="3 4" key="1">
    <citation type="submission" date="2015-02" db="EMBL/GenBank/DDBJ databases">
        <title>Draft genome sequence of Kitasatospora griseola MF730-N6, a bafilomycin, terpentecin and satosporin producer.</title>
        <authorList>
            <person name="Arens J.C."/>
            <person name="Haltli B."/>
            <person name="Kerr R.G."/>
        </authorList>
    </citation>
    <scope>NUCLEOTIDE SEQUENCE [LARGE SCALE GENOMIC DNA]</scope>
    <source>
        <strain evidence="3 4">MF730-N6</strain>
    </source>
</reference>
<dbReference type="PATRIC" id="fig|2064.6.peg.4284"/>
<evidence type="ECO:0000256" key="1">
    <source>
        <dbReference type="SAM" id="MobiDB-lite"/>
    </source>
</evidence>
<name>A0A0D0PM86_KITGR</name>
<feature type="chain" id="PRO_5038791961" description="Lipoprotein" evidence="2">
    <location>
        <begin position="22"/>
        <end position="168"/>
    </location>
</feature>
<dbReference type="EMBL" id="JXZB01000004">
    <property type="protein sequence ID" value="KIQ61602.1"/>
    <property type="molecule type" value="Genomic_DNA"/>
</dbReference>
<evidence type="ECO:0000313" key="3">
    <source>
        <dbReference type="EMBL" id="KIQ61602.1"/>
    </source>
</evidence>
<sequence>MSGRLAAALAAAAFAATGCTATGHPGPATGPAAHAAPADTAGPGPACSAAPSPTLSMEGSWAGSWRGPLPAEIRCLPHVADGTLAHMAGEMVVDGKEWNAVEVRVADGTTPDQARALCHRLTDLGYGLGGSHDITLLAVSGAGHYVSEPGGDPACFDGDRSTLRPALP</sequence>
<keyword evidence="2" id="KW-0732">Signal</keyword>
<dbReference type="RefSeq" id="WP_043913144.1">
    <property type="nucleotide sequence ID" value="NZ_JXZB01000004.1"/>
</dbReference>
<evidence type="ECO:0000256" key="2">
    <source>
        <dbReference type="SAM" id="SignalP"/>
    </source>
</evidence>
<dbReference type="OrthoDB" id="3873691at2"/>
<accession>A0A0D0PM86</accession>
<dbReference type="Proteomes" id="UP000032066">
    <property type="component" value="Unassembled WGS sequence"/>
</dbReference>
<protein>
    <recommendedName>
        <fullName evidence="5">Lipoprotein</fullName>
    </recommendedName>
</protein>